<gene>
    <name evidence="1" type="ORF">FRZ61_37550</name>
</gene>
<proteinExistence type="predicted"/>
<name>A0A5J6N8Y5_9PROT</name>
<dbReference type="Proteomes" id="UP000325797">
    <property type="component" value="Chromosome"/>
</dbReference>
<dbReference type="AlphaFoldDB" id="A0A5J6N8Y5"/>
<evidence type="ECO:0000313" key="2">
    <source>
        <dbReference type="Proteomes" id="UP000325797"/>
    </source>
</evidence>
<organism evidence="1 2">
    <name type="scientific">Hypericibacter adhaerens</name>
    <dbReference type="NCBI Taxonomy" id="2602016"/>
    <lineage>
        <taxon>Bacteria</taxon>
        <taxon>Pseudomonadati</taxon>
        <taxon>Pseudomonadota</taxon>
        <taxon>Alphaproteobacteria</taxon>
        <taxon>Rhodospirillales</taxon>
        <taxon>Dongiaceae</taxon>
        <taxon>Hypericibacter</taxon>
    </lineage>
</organism>
<keyword evidence="2" id="KW-1185">Reference proteome</keyword>
<dbReference type="EMBL" id="CP042582">
    <property type="protein sequence ID" value="QEX23816.1"/>
    <property type="molecule type" value="Genomic_DNA"/>
</dbReference>
<reference evidence="1 2" key="1">
    <citation type="submission" date="2019-08" db="EMBL/GenBank/DDBJ databases">
        <title>Hyperibacter terrae gen. nov., sp. nov. and Hyperibacter viscosus sp. nov., two new members in the family Rhodospirillaceae isolated from the rhizosphere of Hypericum perforatum.</title>
        <authorList>
            <person name="Noviana Z."/>
        </authorList>
    </citation>
    <scope>NUCLEOTIDE SEQUENCE [LARGE SCALE GENOMIC DNA]</scope>
    <source>
        <strain evidence="1 2">R5959</strain>
    </source>
</reference>
<accession>A0A5J6N8Y5</accession>
<sequence>MGEGEGGGGAVNAFYDPPFLTFPPRGEGMVSRGGGASSYIPAAFDIPPAARNSTRHRQ</sequence>
<dbReference type="KEGG" id="hadh:FRZ61_37550"/>
<protein>
    <submittedName>
        <fullName evidence="1">Uncharacterized protein</fullName>
    </submittedName>
</protein>
<evidence type="ECO:0000313" key="1">
    <source>
        <dbReference type="EMBL" id="QEX23816.1"/>
    </source>
</evidence>